<dbReference type="Proteomes" id="UP001368654">
    <property type="component" value="Unassembled WGS sequence"/>
</dbReference>
<accession>A0ABU8LQG4</accession>
<evidence type="ECO:0000256" key="2">
    <source>
        <dbReference type="ARBA" id="ARBA00022833"/>
    </source>
</evidence>
<dbReference type="InterPro" id="IPR016193">
    <property type="entry name" value="Cytidine_deaminase-like"/>
</dbReference>
<evidence type="ECO:0000259" key="3">
    <source>
        <dbReference type="PROSITE" id="PS51747"/>
    </source>
</evidence>
<gene>
    <name evidence="4" type="ORF">WDU96_02675</name>
</gene>
<dbReference type="RefSeq" id="WP_337336938.1">
    <property type="nucleotide sequence ID" value="NZ_JBBDGL010000001.1"/>
</dbReference>
<dbReference type="InterPro" id="IPR002125">
    <property type="entry name" value="CMP_dCMP_dom"/>
</dbReference>
<evidence type="ECO:0000313" key="4">
    <source>
        <dbReference type="EMBL" id="MEJ1154502.1"/>
    </source>
</evidence>
<name>A0ABU8LQG4_9MICO</name>
<keyword evidence="5" id="KW-1185">Reference proteome</keyword>
<organism evidence="4 5">
    <name type="scientific">Microbacterium marmarense</name>
    <dbReference type="NCBI Taxonomy" id="3122051"/>
    <lineage>
        <taxon>Bacteria</taxon>
        <taxon>Bacillati</taxon>
        <taxon>Actinomycetota</taxon>
        <taxon>Actinomycetes</taxon>
        <taxon>Micrococcales</taxon>
        <taxon>Microbacteriaceae</taxon>
        <taxon>Microbacterium</taxon>
    </lineage>
</organism>
<keyword evidence="4" id="KW-0378">Hydrolase</keyword>
<evidence type="ECO:0000313" key="5">
    <source>
        <dbReference type="Proteomes" id="UP001368654"/>
    </source>
</evidence>
<dbReference type="EMBL" id="JBBDGL010000001">
    <property type="protein sequence ID" value="MEJ1154502.1"/>
    <property type="molecule type" value="Genomic_DNA"/>
</dbReference>
<dbReference type="SUPFAM" id="SSF53927">
    <property type="entry name" value="Cytidine deaminase-like"/>
    <property type="match status" value="1"/>
</dbReference>
<dbReference type="PANTHER" id="PTHR11079">
    <property type="entry name" value="CYTOSINE DEAMINASE FAMILY MEMBER"/>
    <property type="match status" value="1"/>
</dbReference>
<protein>
    <submittedName>
        <fullName evidence="4">Nucleoside deaminase</fullName>
        <ecNumber evidence="4">3.5.4.33</ecNumber>
    </submittedName>
</protein>
<keyword evidence="2" id="KW-0862">Zinc</keyword>
<reference evidence="4 5" key="1">
    <citation type="submission" date="2024-02" db="EMBL/GenBank/DDBJ databases">
        <authorList>
            <person name="Saticioglu I.B."/>
        </authorList>
    </citation>
    <scope>NUCLEOTIDE SEQUENCE [LARGE SCALE GENOMIC DNA]</scope>
    <source>
        <strain evidence="4 5">Mu-86</strain>
    </source>
</reference>
<evidence type="ECO:0000256" key="1">
    <source>
        <dbReference type="ARBA" id="ARBA00022723"/>
    </source>
</evidence>
<dbReference type="GO" id="GO:0052717">
    <property type="term" value="F:tRNA-specific adenosine-34 deaminase activity"/>
    <property type="evidence" value="ECO:0007669"/>
    <property type="project" value="UniProtKB-EC"/>
</dbReference>
<keyword evidence="1" id="KW-0479">Metal-binding</keyword>
<dbReference type="Pfam" id="PF00383">
    <property type="entry name" value="dCMP_cyt_deam_1"/>
    <property type="match status" value="1"/>
</dbReference>
<dbReference type="InterPro" id="IPR016192">
    <property type="entry name" value="APOBEC/CMP_deaminase_Zn-bd"/>
</dbReference>
<dbReference type="CDD" id="cd01285">
    <property type="entry name" value="nucleoside_deaminase"/>
    <property type="match status" value="1"/>
</dbReference>
<proteinExistence type="predicted"/>
<dbReference type="EC" id="3.5.4.33" evidence="4"/>
<dbReference type="Gene3D" id="3.40.140.10">
    <property type="entry name" value="Cytidine Deaminase, domain 2"/>
    <property type="match status" value="1"/>
</dbReference>
<sequence length="163" mass="17166">MSNATAPSAIDTAHLRTAIQIANESVAAGNHPFGAVLADPDGTVVLSAQNSVVTERDVTCHAETNLVRLAMRKYGPDQLASFTLYTSCEPCAMCAGAIYWSGIGRVVFALGETTLYELTGINPDNPTLAVPSRVVFGGGQRSTEVVGPALEDEAAVAHESFWR</sequence>
<comment type="caution">
    <text evidence="4">The sequence shown here is derived from an EMBL/GenBank/DDBJ whole genome shotgun (WGS) entry which is preliminary data.</text>
</comment>
<dbReference type="PANTHER" id="PTHR11079:SF179">
    <property type="entry name" value="TRNA(ADENINE(34)) DEAMINASE, CHLOROPLASTIC"/>
    <property type="match status" value="1"/>
</dbReference>
<feature type="domain" description="CMP/dCMP-type deaminase" evidence="3">
    <location>
        <begin position="9"/>
        <end position="132"/>
    </location>
</feature>
<dbReference type="PROSITE" id="PS00903">
    <property type="entry name" value="CYT_DCMP_DEAMINASES_1"/>
    <property type="match status" value="1"/>
</dbReference>
<dbReference type="PROSITE" id="PS51747">
    <property type="entry name" value="CYT_DCMP_DEAMINASES_2"/>
    <property type="match status" value="1"/>
</dbReference>